<dbReference type="Proteomes" id="UP000288805">
    <property type="component" value="Unassembled WGS sequence"/>
</dbReference>
<comment type="caution">
    <text evidence="1">The sequence shown here is derived from an EMBL/GenBank/DDBJ whole genome shotgun (WGS) entry which is preliminary data.</text>
</comment>
<accession>A0A438DLL9</accession>
<dbReference type="EMBL" id="QGNW01001573">
    <property type="protein sequence ID" value="RVW36341.1"/>
    <property type="molecule type" value="Genomic_DNA"/>
</dbReference>
<organism evidence="1 2">
    <name type="scientific">Vitis vinifera</name>
    <name type="common">Grape</name>
    <dbReference type="NCBI Taxonomy" id="29760"/>
    <lineage>
        <taxon>Eukaryota</taxon>
        <taxon>Viridiplantae</taxon>
        <taxon>Streptophyta</taxon>
        <taxon>Embryophyta</taxon>
        <taxon>Tracheophyta</taxon>
        <taxon>Spermatophyta</taxon>
        <taxon>Magnoliopsida</taxon>
        <taxon>eudicotyledons</taxon>
        <taxon>Gunneridae</taxon>
        <taxon>Pentapetalae</taxon>
        <taxon>rosids</taxon>
        <taxon>Vitales</taxon>
        <taxon>Vitaceae</taxon>
        <taxon>Viteae</taxon>
        <taxon>Vitis</taxon>
    </lineage>
</organism>
<dbReference type="AlphaFoldDB" id="A0A438DLL9"/>
<name>A0A438DLL9_VITVI</name>
<reference evidence="1 2" key="1">
    <citation type="journal article" date="2018" name="PLoS Genet.">
        <title>Population sequencing reveals clonal diversity and ancestral inbreeding in the grapevine cultivar Chardonnay.</title>
        <authorList>
            <person name="Roach M.J."/>
            <person name="Johnson D.L."/>
            <person name="Bohlmann J."/>
            <person name="van Vuuren H.J."/>
            <person name="Jones S.J."/>
            <person name="Pretorius I.S."/>
            <person name="Schmidt S.A."/>
            <person name="Borneman A.R."/>
        </authorList>
    </citation>
    <scope>NUCLEOTIDE SEQUENCE [LARGE SCALE GENOMIC DNA]</scope>
    <source>
        <strain evidence="2">cv. Chardonnay</strain>
        <tissue evidence="1">Leaf</tissue>
    </source>
</reference>
<evidence type="ECO:0000313" key="1">
    <source>
        <dbReference type="EMBL" id="RVW36341.1"/>
    </source>
</evidence>
<protein>
    <submittedName>
        <fullName evidence="1">Uncharacterized protein</fullName>
    </submittedName>
</protein>
<proteinExistence type="predicted"/>
<evidence type="ECO:0000313" key="2">
    <source>
        <dbReference type="Proteomes" id="UP000288805"/>
    </source>
</evidence>
<sequence length="74" mass="8154">MEASPAAINSQSLSPQFHVVSSFPPELRIEEALENDGASGSGSQLVRLSFMRRFKRTAKRIVKHPPTCKSPFVV</sequence>
<gene>
    <name evidence="1" type="ORF">CK203_109764</name>
</gene>